<evidence type="ECO:0000313" key="1">
    <source>
        <dbReference type="EMBL" id="SEP10542.1"/>
    </source>
</evidence>
<keyword evidence="1" id="KW-0808">Transferase</keyword>
<organism evidence="1 2">
    <name type="scientific">Trujillonella endophytica</name>
    <dbReference type="NCBI Taxonomy" id="673521"/>
    <lineage>
        <taxon>Bacteria</taxon>
        <taxon>Bacillati</taxon>
        <taxon>Actinomycetota</taxon>
        <taxon>Actinomycetes</taxon>
        <taxon>Geodermatophilales</taxon>
        <taxon>Geodermatophilaceae</taxon>
        <taxon>Trujillonella</taxon>
    </lineage>
</organism>
<dbReference type="Gene3D" id="3.30.1540.10">
    <property type="entry name" value="formyl-coa transferase, domain 3"/>
    <property type="match status" value="2"/>
</dbReference>
<dbReference type="GO" id="GO:0016740">
    <property type="term" value="F:transferase activity"/>
    <property type="evidence" value="ECO:0007669"/>
    <property type="project" value="UniProtKB-KW"/>
</dbReference>
<dbReference type="Proteomes" id="UP000198960">
    <property type="component" value="Unassembled WGS sequence"/>
</dbReference>
<dbReference type="SUPFAM" id="SSF89796">
    <property type="entry name" value="CoA-transferase family III (CaiB/BaiF)"/>
    <property type="match status" value="2"/>
</dbReference>
<name>A0A1H8V4W8_9ACTN</name>
<gene>
    <name evidence="1" type="ORF">SAMN05660991_03305</name>
</gene>
<dbReference type="Pfam" id="PF02515">
    <property type="entry name" value="CoA_transf_3"/>
    <property type="match status" value="2"/>
</dbReference>
<dbReference type="EMBL" id="FOEE01000010">
    <property type="protein sequence ID" value="SEP10542.1"/>
    <property type="molecule type" value="Genomic_DNA"/>
</dbReference>
<dbReference type="InterPro" id="IPR023606">
    <property type="entry name" value="CoA-Trfase_III_dom_1_sf"/>
</dbReference>
<dbReference type="RefSeq" id="WP_091945771.1">
    <property type="nucleotide sequence ID" value="NZ_FOEE01000010.1"/>
</dbReference>
<keyword evidence="2" id="KW-1185">Reference proteome</keyword>
<reference evidence="2" key="1">
    <citation type="submission" date="2016-10" db="EMBL/GenBank/DDBJ databases">
        <authorList>
            <person name="Varghese N."/>
            <person name="Submissions S."/>
        </authorList>
    </citation>
    <scope>NUCLEOTIDE SEQUENCE [LARGE SCALE GENOMIC DNA]</scope>
    <source>
        <strain evidence="2">DSM 45413</strain>
    </source>
</reference>
<sequence length="756" mass="78758">MTAALAGLRVVEVALGVPDVGAGLATHLPGRLLADLGAHVTHVRSRRRSTLDAGVESARAWDRGKEVVEVDDEELAAAAGTVAGLARDADVLLLAGAEERLERQGLTWAALSAANPRLVVVRLRPSATARGPLPDLELLVAARAGLLTQIRGSRPGPVFADLAIGAAGAGLSATVGALAALYERESTGRGGWAETSLYDGLQALLPMILGRVEHHSPTTALLWRDQGPAESLCYRCADGEYVQLWFGAAGAYEAFLEHMGEPPSERGYNADLMSGAMVERGRRWAAAFATREREHWLASLAGQRFRCEPVWRPGEALRDAHVREIGLAVPHEDPERGRLTVLGPAIRVTAAGNSAAAPVPAGGRLLEGVRVLDLSAYLAGPIAPLVLAELGADVVKVEPTTGDAHRSMQPMFAAGQRGKRALALDLKSPDAAEVLDRLFRWSDVVHSNARVGLAERLGYDETTVRAANPDVVHSFASGFGESGPRALLPSNDQLMQALAGIEAAQAGEGRPPTYLVWGAVDVTGGWIAAVGILAGLYARRRGGGGQSVASSLLGAGLTLKSGAFLAGDDVVVGPRVDAAETGYGAAYRIYRAGDGAWFALAAPDAAAWSALRRVVGVEGLSECPPPLRTAVAGPQPDELLLESAFAARPAGEWVRELSAAGVPVEPVVEADRSAFVAGVVDDPVNRQRGRVTDHVWGDLGRVEQPCLPPRLGPEPQPRAAAGIPGLGEHTAEVLALLGFDAGQRAALAANGSVAGG</sequence>
<dbReference type="AlphaFoldDB" id="A0A1H8V4W8"/>
<dbReference type="InterPro" id="IPR050509">
    <property type="entry name" value="CoA-transferase_III"/>
</dbReference>
<evidence type="ECO:0000313" key="2">
    <source>
        <dbReference type="Proteomes" id="UP000198960"/>
    </source>
</evidence>
<dbReference type="OrthoDB" id="9797653at2"/>
<accession>A0A1H8V4W8</accession>
<dbReference type="STRING" id="673521.SAMN05660991_03305"/>
<dbReference type="PANTHER" id="PTHR48228:SF5">
    <property type="entry name" value="ALPHA-METHYLACYL-COA RACEMASE"/>
    <property type="match status" value="1"/>
</dbReference>
<dbReference type="InterPro" id="IPR044855">
    <property type="entry name" value="CoA-Trfase_III_dom3_sf"/>
</dbReference>
<proteinExistence type="predicted"/>
<protein>
    <submittedName>
        <fullName evidence="1">Crotonobetainyl-CoA:carnitine CoA-transferase CaiB</fullName>
    </submittedName>
</protein>
<dbReference type="PANTHER" id="PTHR48228">
    <property type="entry name" value="SUCCINYL-COA--D-CITRAMALATE COA-TRANSFERASE"/>
    <property type="match status" value="1"/>
</dbReference>
<dbReference type="InterPro" id="IPR003673">
    <property type="entry name" value="CoA-Trfase_fam_III"/>
</dbReference>
<dbReference type="Gene3D" id="3.40.50.10540">
    <property type="entry name" value="Crotonobetainyl-coa:carnitine coa-transferase, domain 1"/>
    <property type="match status" value="2"/>
</dbReference>